<dbReference type="EMBL" id="CP033004">
    <property type="protein sequence ID" value="QCI23192.1"/>
    <property type="molecule type" value="Genomic_DNA"/>
</dbReference>
<dbReference type="GO" id="GO:0008137">
    <property type="term" value="F:NADH dehydrogenase (ubiquinone) activity"/>
    <property type="evidence" value="ECO:0007669"/>
    <property type="project" value="InterPro"/>
</dbReference>
<evidence type="ECO:0000313" key="14">
    <source>
        <dbReference type="EMBL" id="QCI23192.1"/>
    </source>
</evidence>
<feature type="transmembrane region" description="Helical" evidence="12">
    <location>
        <begin position="177"/>
        <end position="201"/>
    </location>
</feature>
<dbReference type="AlphaFoldDB" id="A0A4D6Y0M3"/>
<keyword evidence="6 12" id="KW-0472">Membrane</keyword>
<feature type="transmembrane region" description="Helical" evidence="12">
    <location>
        <begin position="380"/>
        <end position="401"/>
    </location>
</feature>
<feature type="transmembrane region" description="Helical" evidence="12">
    <location>
        <begin position="30"/>
        <end position="49"/>
    </location>
</feature>
<dbReference type="GO" id="GO:0003954">
    <property type="term" value="F:NADH dehydrogenase activity"/>
    <property type="evidence" value="ECO:0007669"/>
    <property type="project" value="TreeGrafter"/>
</dbReference>
<dbReference type="PRINTS" id="PR01437">
    <property type="entry name" value="NUOXDRDTASE4"/>
</dbReference>
<evidence type="ECO:0000256" key="1">
    <source>
        <dbReference type="ARBA" id="ARBA00004127"/>
    </source>
</evidence>
<protein>
    <recommendedName>
        <fullName evidence="3">NADH-quinone oxidoreductase subunit M</fullName>
    </recommendedName>
    <alternativeName>
        <fullName evidence="9">NADH dehydrogenase I subunit M</fullName>
    </alternativeName>
    <alternativeName>
        <fullName evidence="10">NDH-1 subunit M</fullName>
    </alternativeName>
</protein>
<sequence length="512" mass="58797">MLLPIFIIIPFMGGILCWLFDRYGIKISHYIALVLMSIVLMLSISLLFYDLTLVSTNTNKSYWNFEYEVSWIKRFGIMFHLAADGFSILMLILTSILGIISILCSWDTVEDRIGLFYLNLLWILSFSIGIFLSIDLFLFFLFWEMIIFPVYFSIIFWGHRINDARTCLKRYAAANKFFMYSQCSGLILLFSILYLVYSYYASNHILSFNYDLLRSIKLNDFSESCIMLGFFLAFAIKVPIFPFHGWFAEFHTYSPISGALDISSILLKTSVYALLRFNIVLFPNSSSRFAYVFMLLGVITIFYASFVAFSQTDIKRLIAYTSISHTGFILIAIYSANQIAYQGIIIQTIAYAFSTAALYSLVGQLFQYTHTRNMKQMGGLWSNICWIPGFSMFFAAANLGMPGTGNFVGEFMILLGTFNNNVLLSSIVSFSLIISALCSLIMIQRTYFGYSFQYTCKHFIRRISRREMFISISLLVMLILIGLYPNIILNMSESPINNIRTVFSNFILTTRS</sequence>
<dbReference type="Pfam" id="PF00361">
    <property type="entry name" value="Proton_antipo_M"/>
    <property type="match status" value="1"/>
</dbReference>
<dbReference type="GO" id="GO:0012505">
    <property type="term" value="C:endomembrane system"/>
    <property type="evidence" value="ECO:0007669"/>
    <property type="project" value="UniProtKB-SubCell"/>
</dbReference>
<evidence type="ECO:0000256" key="3">
    <source>
        <dbReference type="ARBA" id="ARBA00019906"/>
    </source>
</evidence>
<dbReference type="InterPro" id="IPR010227">
    <property type="entry name" value="NADH_Q_OxRdtase_chainM/4"/>
</dbReference>
<dbReference type="PANTHER" id="PTHR43507">
    <property type="entry name" value="NADH-UBIQUINONE OXIDOREDUCTASE CHAIN 4"/>
    <property type="match status" value="1"/>
</dbReference>
<feature type="transmembrane region" description="Helical" evidence="12">
    <location>
        <begin position="348"/>
        <end position="368"/>
    </location>
</feature>
<evidence type="ECO:0000256" key="5">
    <source>
        <dbReference type="ARBA" id="ARBA00022989"/>
    </source>
</evidence>
<name>A0A4D6Y0M3_BUCMH</name>
<dbReference type="NCBIfam" id="TIGR01972">
    <property type="entry name" value="NDH_I_M"/>
    <property type="match status" value="1"/>
</dbReference>
<keyword evidence="5 12" id="KW-1133">Transmembrane helix</keyword>
<dbReference type="GO" id="GO:0042773">
    <property type="term" value="P:ATP synthesis coupled electron transport"/>
    <property type="evidence" value="ECO:0007669"/>
    <property type="project" value="InterPro"/>
</dbReference>
<feature type="transmembrane region" description="Helical" evidence="12">
    <location>
        <begin position="421"/>
        <end position="443"/>
    </location>
</feature>
<feature type="transmembrane region" description="Helical" evidence="12">
    <location>
        <begin position="77"/>
        <end position="103"/>
    </location>
</feature>
<feature type="transmembrane region" description="Helical" evidence="12">
    <location>
        <begin position="115"/>
        <end position="134"/>
    </location>
</feature>
<evidence type="ECO:0000259" key="13">
    <source>
        <dbReference type="Pfam" id="PF00361"/>
    </source>
</evidence>
<evidence type="ECO:0000313" key="15">
    <source>
        <dbReference type="Proteomes" id="UP000298566"/>
    </source>
</evidence>
<evidence type="ECO:0000256" key="8">
    <source>
        <dbReference type="ARBA" id="ARBA00025811"/>
    </source>
</evidence>
<comment type="similarity">
    <text evidence="2">Belongs to the complex I subunit 4 family.</text>
</comment>
<feature type="transmembrane region" description="Helical" evidence="12">
    <location>
        <begin position="468"/>
        <end position="488"/>
    </location>
</feature>
<evidence type="ECO:0000256" key="4">
    <source>
        <dbReference type="ARBA" id="ARBA00022692"/>
    </source>
</evidence>
<dbReference type="Proteomes" id="UP000298566">
    <property type="component" value="Chromosome"/>
</dbReference>
<gene>
    <name evidence="14" type="ORF">D9V73_00785</name>
</gene>
<dbReference type="PANTHER" id="PTHR43507:SF1">
    <property type="entry name" value="NADH-UBIQUINONE OXIDOREDUCTASE CHAIN 4"/>
    <property type="match status" value="1"/>
</dbReference>
<organism evidence="14 15">
    <name type="scientific">Buchnera aphidicola subsp. Melaphis rhois</name>
    <dbReference type="NCBI Taxonomy" id="118103"/>
    <lineage>
        <taxon>Bacteria</taxon>
        <taxon>Pseudomonadati</taxon>
        <taxon>Pseudomonadota</taxon>
        <taxon>Gammaproteobacteria</taxon>
        <taxon>Enterobacterales</taxon>
        <taxon>Erwiniaceae</taxon>
        <taxon>Buchnera</taxon>
    </lineage>
</organism>
<feature type="transmembrane region" description="Helical" evidence="12">
    <location>
        <begin position="289"/>
        <end position="310"/>
    </location>
</feature>
<dbReference type="GO" id="GO:0048039">
    <property type="term" value="F:ubiquinone binding"/>
    <property type="evidence" value="ECO:0007669"/>
    <property type="project" value="TreeGrafter"/>
</dbReference>
<evidence type="ECO:0000256" key="7">
    <source>
        <dbReference type="ARBA" id="ARBA00025189"/>
    </source>
</evidence>
<feature type="domain" description="NADH:quinone oxidoreductase/Mrp antiporter transmembrane" evidence="13">
    <location>
        <begin position="134"/>
        <end position="433"/>
    </location>
</feature>
<evidence type="ECO:0000256" key="10">
    <source>
        <dbReference type="ARBA" id="ARBA00032798"/>
    </source>
</evidence>
<proteinExistence type="inferred from homology"/>
<dbReference type="OrthoDB" id="9768329at2"/>
<feature type="transmembrane region" description="Helical" evidence="12">
    <location>
        <begin position="221"/>
        <end position="244"/>
    </location>
</feature>
<dbReference type="RefSeq" id="WP_158336388.1">
    <property type="nucleotide sequence ID" value="NZ_CP033004.1"/>
</dbReference>
<evidence type="ECO:0000256" key="12">
    <source>
        <dbReference type="SAM" id="Phobius"/>
    </source>
</evidence>
<dbReference type="InterPro" id="IPR003918">
    <property type="entry name" value="NADH_UbQ_OxRdtase"/>
</dbReference>
<dbReference type="GO" id="GO:0015990">
    <property type="term" value="P:electron transport coupled proton transport"/>
    <property type="evidence" value="ECO:0007669"/>
    <property type="project" value="TreeGrafter"/>
</dbReference>
<keyword evidence="4 11" id="KW-0812">Transmembrane</keyword>
<evidence type="ECO:0000256" key="6">
    <source>
        <dbReference type="ARBA" id="ARBA00023136"/>
    </source>
</evidence>
<comment type="subunit">
    <text evidence="8">Composed of 13 different subunits. Subunits NuoA, H, J, K, L, M, N constitute the membrane sector of the complex.</text>
</comment>
<comment type="function">
    <text evidence="7">NDH-1 shuttles electrons from NADH, via FMN and iron-sulfur (Fe-S) centers, to quinones in the respiratory chain. Couples the redox reaction to proton translocation (for every two electrons transferred, four hydrogen ions are translocated across the cytoplasmic membrane), and thus conserves the redox energy in a proton gradient.</text>
</comment>
<accession>A0A4D6Y0M3</accession>
<evidence type="ECO:0000256" key="2">
    <source>
        <dbReference type="ARBA" id="ARBA00009025"/>
    </source>
</evidence>
<dbReference type="GO" id="GO:0016020">
    <property type="term" value="C:membrane"/>
    <property type="evidence" value="ECO:0007669"/>
    <property type="project" value="UniProtKB-SubCell"/>
</dbReference>
<evidence type="ECO:0000256" key="9">
    <source>
        <dbReference type="ARBA" id="ARBA00031584"/>
    </source>
</evidence>
<reference evidence="14 15" key="1">
    <citation type="submission" date="2018-10" db="EMBL/GenBank/DDBJ databases">
        <title>Comparative functional genomics of the obligate endosymbiont Buchnera aphidicola.</title>
        <authorList>
            <person name="Chong R.A."/>
        </authorList>
    </citation>
    <scope>NUCLEOTIDE SEQUENCE [LARGE SCALE GENOMIC DNA]</scope>
    <source>
        <strain evidence="14 15">Mrh</strain>
    </source>
</reference>
<dbReference type="InterPro" id="IPR001750">
    <property type="entry name" value="ND/Mrp_TM"/>
</dbReference>
<feature type="transmembrane region" description="Helical" evidence="12">
    <location>
        <begin position="6"/>
        <end position="23"/>
    </location>
</feature>
<evidence type="ECO:0000256" key="11">
    <source>
        <dbReference type="RuleBase" id="RU000320"/>
    </source>
</evidence>
<comment type="subcellular location">
    <subcellularLocation>
        <location evidence="1">Endomembrane system</location>
        <topology evidence="1">Multi-pass membrane protein</topology>
    </subcellularLocation>
    <subcellularLocation>
        <location evidence="11">Membrane</location>
        <topology evidence="11">Multi-pass membrane protein</topology>
    </subcellularLocation>
</comment>
<feature type="transmembrane region" description="Helical" evidence="12">
    <location>
        <begin position="140"/>
        <end position="157"/>
    </location>
</feature>
<feature type="transmembrane region" description="Helical" evidence="12">
    <location>
        <begin position="317"/>
        <end position="336"/>
    </location>
</feature>